<sequence>MPQDQDSNLNQTPVVVETDYKPRFTNSYWSIDYITGLNNLKAQSFKSIKQLHELRKLVFNYMSYFHANSEFLNKSSIDLFPIESTFLPFESQKNGTTKSTAPSRNITPLTSPHTNKLAQVKEPENEINMCTAYGKYIDQMSHESTLLLNLTSIIDRDVLEDITQFLKYHEPEINRQFGRLDLIYNDYLKSSKTVDKLKSKHAEQLRLKEFAQSSGNIESTPSNKEEEDASSSFEESYVDEDLETEEDEDTDKVKELQFPVELGTVVVSSPDELRIILNLLITKVPTIPRKIPLPGYKNQIFSSDSLTSILMKFPIRGLKPSRVNLEKFGQGLLDLKFITSNNFFNNKKFKSEGLWFEWSDLAIHYSEFKKSNSSETSSVKDTNSVGTSASTSTTTNRSSSAIGSPKANKFMTDMAETTTRFNAMFNNVKSSIMRTNYNEVLEDLEIKYTDEVLNLQEQKFLLENGLFEISKSLEIFEHAKVELIYKSLSRLSEILVKFQKLQYDNAEKFSNDFIHNINKTSNYDRDFNKTLENFSTGIYFSSLISSDASSNQKPGTVTGSTFQNLKYQFDLYKDIPLQLQNNFNRDNESLLSIASIPYILYQTIKIIEERSNENVDDIKKLWSSPIEYQSQWKVKQDLTDIISEFAPDLKNDLANKNLIEQEFINQVLNHLKSLKTNSVIVFIKNWLLEISDSVIPFVIFDSLMNLYNEEGEVPAEELVKILSTIPRSNLSSLIYLLEYISNLFELGDIPSYEISDELPDESLLTKIDADQIKQVSEQLNSMDEIGSIPLMHLIIRPSSSKHATGFKPPLNKYKRLLADLLKLNVRTQLLKHLVENETNYKSKKEAEKLQVKRVSLPPSNTETTPKSPAKLNLPSVNPPPPRPDSGEFTLRPFRTRATPNPSPQTSPKREPTEPFTKSISPTRELLPPSASNGKGHKRGSSNTNFHGPKDRYRI</sequence>
<feature type="compositionally biased region" description="Polar residues" evidence="1">
    <location>
        <begin position="211"/>
        <end position="222"/>
    </location>
</feature>
<dbReference type="PROSITE" id="PS50238">
    <property type="entry name" value="RHOGAP"/>
    <property type="match status" value="1"/>
</dbReference>
<dbReference type="HOGENOM" id="CLU_334934_0_0_1"/>
<accession>C5M939</accession>
<proteinExistence type="predicted"/>
<dbReference type="Proteomes" id="UP000002037">
    <property type="component" value="Unassembled WGS sequence"/>
</dbReference>
<feature type="compositionally biased region" description="Polar residues" evidence="1">
    <location>
        <begin position="857"/>
        <end position="866"/>
    </location>
</feature>
<dbReference type="OrthoDB" id="2155291at2759"/>
<feature type="compositionally biased region" description="Acidic residues" evidence="1">
    <location>
        <begin position="236"/>
        <end position="250"/>
    </location>
</feature>
<dbReference type="KEGG" id="ctp:CTRG_02911"/>
<feature type="region of interest" description="Disordered" evidence="1">
    <location>
        <begin position="373"/>
        <end position="405"/>
    </location>
</feature>
<dbReference type="InterPro" id="IPR008936">
    <property type="entry name" value="Rho_GTPase_activation_prot"/>
</dbReference>
<dbReference type="GeneID" id="8299360"/>
<feature type="domain" description="Rho-GAP" evidence="2">
    <location>
        <begin position="577"/>
        <end position="802"/>
    </location>
</feature>
<dbReference type="AlphaFoldDB" id="C5M939"/>
<dbReference type="InterPro" id="IPR027267">
    <property type="entry name" value="AH/BAR_dom_sf"/>
</dbReference>
<evidence type="ECO:0000313" key="3">
    <source>
        <dbReference type="EMBL" id="EER34093.1"/>
    </source>
</evidence>
<reference evidence="3 4" key="1">
    <citation type="journal article" date="2009" name="Nature">
        <title>Evolution of pathogenicity and sexual reproduction in eight Candida genomes.</title>
        <authorList>
            <person name="Butler G."/>
            <person name="Rasmussen M.D."/>
            <person name="Lin M.F."/>
            <person name="Santos M.A."/>
            <person name="Sakthikumar S."/>
            <person name="Munro C.A."/>
            <person name="Rheinbay E."/>
            <person name="Grabherr M."/>
            <person name="Forche A."/>
            <person name="Reedy J.L."/>
            <person name="Agrafioti I."/>
            <person name="Arnaud M.B."/>
            <person name="Bates S."/>
            <person name="Brown A.J."/>
            <person name="Brunke S."/>
            <person name="Costanzo M.C."/>
            <person name="Fitzpatrick D.A."/>
            <person name="de Groot P.W."/>
            <person name="Harris D."/>
            <person name="Hoyer L.L."/>
            <person name="Hube B."/>
            <person name="Klis F.M."/>
            <person name="Kodira C."/>
            <person name="Lennard N."/>
            <person name="Logue M.E."/>
            <person name="Martin R."/>
            <person name="Neiman A.M."/>
            <person name="Nikolaou E."/>
            <person name="Quail M.A."/>
            <person name="Quinn J."/>
            <person name="Santos M.C."/>
            <person name="Schmitzberger F.F."/>
            <person name="Sherlock G."/>
            <person name="Shah P."/>
            <person name="Silverstein K.A."/>
            <person name="Skrzypek M.S."/>
            <person name="Soll D."/>
            <person name="Staggs R."/>
            <person name="Stansfield I."/>
            <person name="Stumpf M.P."/>
            <person name="Sudbery P.E."/>
            <person name="Srikantha T."/>
            <person name="Zeng Q."/>
            <person name="Berman J."/>
            <person name="Berriman M."/>
            <person name="Heitman J."/>
            <person name="Gow N.A."/>
            <person name="Lorenz M.C."/>
            <person name="Birren B.W."/>
            <person name="Kellis M."/>
            <person name="Cuomo C.A."/>
        </authorList>
    </citation>
    <scope>NUCLEOTIDE SEQUENCE [LARGE SCALE GENOMIC DNA]</scope>
    <source>
        <strain evidence="4">ATCC MYA-3404 / T1</strain>
    </source>
</reference>
<feature type="region of interest" description="Disordered" evidence="1">
    <location>
        <begin position="845"/>
        <end position="954"/>
    </location>
</feature>
<dbReference type="SUPFAM" id="SSF103657">
    <property type="entry name" value="BAR/IMD domain-like"/>
    <property type="match status" value="1"/>
</dbReference>
<name>C5M939_CANTT</name>
<evidence type="ECO:0000259" key="2">
    <source>
        <dbReference type="PROSITE" id="PS50238"/>
    </source>
</evidence>
<dbReference type="Gene3D" id="1.10.555.10">
    <property type="entry name" value="Rho GTPase activation protein"/>
    <property type="match status" value="1"/>
</dbReference>
<feature type="compositionally biased region" description="Polar residues" evidence="1">
    <location>
        <begin position="897"/>
        <end position="906"/>
    </location>
</feature>
<organism evidence="3 4">
    <name type="scientific">Candida tropicalis (strain ATCC MYA-3404 / T1)</name>
    <name type="common">Yeast</name>
    <dbReference type="NCBI Taxonomy" id="294747"/>
    <lineage>
        <taxon>Eukaryota</taxon>
        <taxon>Fungi</taxon>
        <taxon>Dikarya</taxon>
        <taxon>Ascomycota</taxon>
        <taxon>Saccharomycotina</taxon>
        <taxon>Pichiomycetes</taxon>
        <taxon>Debaryomycetaceae</taxon>
        <taxon>Candida/Lodderomyces clade</taxon>
        <taxon>Candida</taxon>
    </lineage>
</organism>
<evidence type="ECO:0000313" key="4">
    <source>
        <dbReference type="Proteomes" id="UP000002037"/>
    </source>
</evidence>
<protein>
    <recommendedName>
        <fullName evidence="2">Rho-GAP domain-containing protein</fullName>
    </recommendedName>
</protein>
<dbReference type="SUPFAM" id="SSF48350">
    <property type="entry name" value="GTPase activation domain, GAP"/>
    <property type="match status" value="1"/>
</dbReference>
<evidence type="ECO:0000256" key="1">
    <source>
        <dbReference type="SAM" id="MobiDB-lite"/>
    </source>
</evidence>
<dbReference type="eggNOG" id="ENOG502R1XI">
    <property type="taxonomic scope" value="Eukaryota"/>
</dbReference>
<dbReference type="GO" id="GO:0007165">
    <property type="term" value="P:signal transduction"/>
    <property type="evidence" value="ECO:0007669"/>
    <property type="project" value="InterPro"/>
</dbReference>
<gene>
    <name evidence="3" type="ORF">CTRG_02911</name>
</gene>
<feature type="region of interest" description="Disordered" evidence="1">
    <location>
        <begin position="210"/>
        <end position="250"/>
    </location>
</feature>
<dbReference type="EMBL" id="GG692397">
    <property type="protein sequence ID" value="EER34093.1"/>
    <property type="molecule type" value="Genomic_DNA"/>
</dbReference>
<keyword evidence="4" id="KW-1185">Reference proteome</keyword>
<dbReference type="InterPro" id="IPR000198">
    <property type="entry name" value="RhoGAP_dom"/>
</dbReference>
<feature type="compositionally biased region" description="Low complexity" evidence="1">
    <location>
        <begin position="382"/>
        <end position="400"/>
    </location>
</feature>
<dbReference type="RefSeq" id="XP_002548614.1">
    <property type="nucleotide sequence ID" value="XM_002548568.1"/>
</dbReference>
<dbReference type="VEuPathDB" id="FungiDB:CTRG_02911"/>